<feature type="compositionally biased region" description="Low complexity" evidence="1">
    <location>
        <begin position="28"/>
        <end position="40"/>
    </location>
</feature>
<sequence>MSSEKSALCWRDPGGNGSNLHAPPAAPGPRAGPAGAQAPASRLHAHRSADHHLLLLAHGHHCHLQGSAGAHGLGPRRHGVSRDRFPRGPELLLHLPGGGHSSHGALYHPHGSHHHCCAAPPELLGSVRTPLAQPHPAPLDRPSAFCRQARDPMGRPTHLLLGPPDFVTS</sequence>
<dbReference type="EMBL" id="AL773562">
    <property type="protein sequence ID" value="CAN13283.1"/>
    <property type="molecule type" value="Genomic_DNA"/>
</dbReference>
<feature type="region of interest" description="Disordered" evidence="1">
    <location>
        <begin position="65"/>
        <end position="89"/>
    </location>
</feature>
<feature type="region of interest" description="Disordered" evidence="1">
    <location>
        <begin position="1"/>
        <end position="45"/>
    </location>
</feature>
<gene>
    <name evidence="2" type="primary">C7H6orf31</name>
    <name evidence="2" type="ORF">SBAB-649D6.1-004</name>
</gene>
<proteinExistence type="predicted"/>
<protein>
    <submittedName>
        <fullName evidence="2">Chromosome 7 open reading frame, human C6orf31</fullName>
    </submittedName>
</protein>
<name>A5A900_PIG</name>
<dbReference type="AlphaFoldDB" id="A5A900"/>
<evidence type="ECO:0000256" key="1">
    <source>
        <dbReference type="SAM" id="MobiDB-lite"/>
    </source>
</evidence>
<reference evidence="2" key="1">
    <citation type="submission" date="2007-05" db="EMBL/GenBank/DDBJ databases">
        <authorList>
            <person name="Sehra H."/>
        </authorList>
    </citation>
    <scope>NUCLEOTIDE SEQUENCE</scope>
</reference>
<organism evidence="2">
    <name type="scientific">Sus scrofa</name>
    <name type="common">Pig</name>
    <dbReference type="NCBI Taxonomy" id="9823"/>
    <lineage>
        <taxon>Eukaryota</taxon>
        <taxon>Metazoa</taxon>
        <taxon>Chordata</taxon>
        <taxon>Craniata</taxon>
        <taxon>Vertebrata</taxon>
        <taxon>Euteleostomi</taxon>
        <taxon>Mammalia</taxon>
        <taxon>Eutheria</taxon>
        <taxon>Laurasiatheria</taxon>
        <taxon>Artiodactyla</taxon>
        <taxon>Suina</taxon>
        <taxon>Suidae</taxon>
        <taxon>Sus</taxon>
    </lineage>
</organism>
<evidence type="ECO:0000313" key="2">
    <source>
        <dbReference type="EMBL" id="CAN13283.1"/>
    </source>
</evidence>
<accession>A5A900</accession>